<dbReference type="EMBL" id="JANLCJ010000020">
    <property type="protein sequence ID" value="MCS5736386.1"/>
    <property type="molecule type" value="Genomic_DNA"/>
</dbReference>
<comment type="caution">
    <text evidence="1">The sequence shown here is derived from an EMBL/GenBank/DDBJ whole genome shotgun (WGS) entry which is preliminary data.</text>
</comment>
<accession>A0ABT2H8X3</accession>
<sequence length="65" mass="7232">MNKKYLVRKGIILDSGIETVDESKVVPFNNMRIDGYVDGQKTVIPTYSQTVAIAKNFANAPENTK</sequence>
<gene>
    <name evidence="1" type="ORF">N1032_21860</name>
</gene>
<protein>
    <submittedName>
        <fullName evidence="1">Uncharacterized protein</fullName>
    </submittedName>
</protein>
<dbReference type="RefSeq" id="WP_259542290.1">
    <property type="nucleotide sequence ID" value="NZ_JANLCJ010000020.1"/>
</dbReference>
<evidence type="ECO:0000313" key="2">
    <source>
        <dbReference type="Proteomes" id="UP001165586"/>
    </source>
</evidence>
<proteinExistence type="predicted"/>
<organism evidence="1 2">
    <name type="scientific">Herbiconiux daphne</name>
    <dbReference type="NCBI Taxonomy" id="2970914"/>
    <lineage>
        <taxon>Bacteria</taxon>
        <taxon>Bacillati</taxon>
        <taxon>Actinomycetota</taxon>
        <taxon>Actinomycetes</taxon>
        <taxon>Micrococcales</taxon>
        <taxon>Microbacteriaceae</taxon>
        <taxon>Herbiconiux</taxon>
    </lineage>
</organism>
<evidence type="ECO:0000313" key="1">
    <source>
        <dbReference type="EMBL" id="MCS5736386.1"/>
    </source>
</evidence>
<keyword evidence="2" id="KW-1185">Reference proteome</keyword>
<reference evidence="1" key="1">
    <citation type="submission" date="2022-08" db="EMBL/GenBank/DDBJ databases">
        <authorList>
            <person name="Deng Y."/>
            <person name="Han X.-F."/>
            <person name="Zhang Y.-Q."/>
        </authorList>
    </citation>
    <scope>NUCLEOTIDE SEQUENCE</scope>
    <source>
        <strain evidence="1">CPCC 203386</strain>
    </source>
</reference>
<dbReference type="Proteomes" id="UP001165586">
    <property type="component" value="Unassembled WGS sequence"/>
</dbReference>
<name>A0ABT2H8X3_9MICO</name>